<dbReference type="NCBIfam" id="NF040941">
    <property type="entry name" value="GGGWT_bact"/>
    <property type="match status" value="1"/>
</dbReference>
<keyword evidence="3 5" id="KW-0176">Collagen</keyword>
<dbReference type="Gene3D" id="2.60.120.1000">
    <property type="match status" value="1"/>
</dbReference>
<organism evidence="5 6">
    <name type="scientific">Stylophora pistillata</name>
    <name type="common">Smooth cauliflower coral</name>
    <dbReference type="NCBI Taxonomy" id="50429"/>
    <lineage>
        <taxon>Eukaryota</taxon>
        <taxon>Metazoa</taxon>
        <taxon>Cnidaria</taxon>
        <taxon>Anthozoa</taxon>
        <taxon>Hexacorallia</taxon>
        <taxon>Scleractinia</taxon>
        <taxon>Astrocoeniina</taxon>
        <taxon>Pocilloporidae</taxon>
        <taxon>Stylophora</taxon>
    </lineage>
</organism>
<feature type="domain" description="Fibrillar collagen NC1" evidence="4">
    <location>
        <begin position="92"/>
        <end position="178"/>
    </location>
</feature>
<proteinExistence type="predicted"/>
<evidence type="ECO:0000256" key="2">
    <source>
        <dbReference type="ARBA" id="ARBA00022525"/>
    </source>
</evidence>
<keyword evidence="6" id="KW-1185">Reference proteome</keyword>
<evidence type="ECO:0000256" key="3">
    <source>
        <dbReference type="ARBA" id="ARBA00023119"/>
    </source>
</evidence>
<protein>
    <submittedName>
        <fullName evidence="5">Collagen alpha-1(V) chain</fullName>
    </submittedName>
</protein>
<dbReference type="InterPro" id="IPR036056">
    <property type="entry name" value="Fibrinogen-like_C"/>
</dbReference>
<reference evidence="6" key="1">
    <citation type="journal article" date="2017" name="bioRxiv">
        <title>Comparative analysis of the genomes of Stylophora pistillata and Acropora digitifera provides evidence for extensive differences between species of corals.</title>
        <authorList>
            <person name="Voolstra C.R."/>
            <person name="Li Y."/>
            <person name="Liew Y.J."/>
            <person name="Baumgarten S."/>
            <person name="Zoccola D."/>
            <person name="Flot J.-F."/>
            <person name="Tambutte S."/>
            <person name="Allemand D."/>
            <person name="Aranda M."/>
        </authorList>
    </citation>
    <scope>NUCLEOTIDE SEQUENCE [LARGE SCALE GENOMIC DNA]</scope>
</reference>
<gene>
    <name evidence="5" type="primary">Col5a1</name>
    <name evidence="5" type="ORF">AWC38_SpisGene19265</name>
</gene>
<evidence type="ECO:0000313" key="5">
    <source>
        <dbReference type="EMBL" id="PFX16447.1"/>
    </source>
</evidence>
<dbReference type="GO" id="GO:0005581">
    <property type="term" value="C:collagen trimer"/>
    <property type="evidence" value="ECO:0007669"/>
    <property type="project" value="UniProtKB-KW"/>
</dbReference>
<evidence type="ECO:0000256" key="1">
    <source>
        <dbReference type="ARBA" id="ARBA00004613"/>
    </source>
</evidence>
<dbReference type="SUPFAM" id="SSF56496">
    <property type="entry name" value="Fibrinogen C-terminal domain-like"/>
    <property type="match status" value="1"/>
</dbReference>
<comment type="caution">
    <text evidence="5">The sequence shown here is derived from an EMBL/GenBank/DDBJ whole genome shotgun (WGS) entry which is preliminary data.</text>
</comment>
<evidence type="ECO:0000259" key="4">
    <source>
        <dbReference type="Pfam" id="PF01410"/>
    </source>
</evidence>
<name>A0A2B4RJB1_STYPI</name>
<evidence type="ECO:0000313" key="6">
    <source>
        <dbReference type="Proteomes" id="UP000225706"/>
    </source>
</evidence>
<dbReference type="Proteomes" id="UP000225706">
    <property type="component" value="Unassembled WGS sequence"/>
</dbReference>
<dbReference type="EMBL" id="LSMT01000545">
    <property type="protein sequence ID" value="PFX16447.1"/>
    <property type="molecule type" value="Genomic_DNA"/>
</dbReference>
<keyword evidence="2" id="KW-0964">Secreted</keyword>
<dbReference type="AlphaFoldDB" id="A0A2B4RJB1"/>
<dbReference type="Pfam" id="PF01410">
    <property type="entry name" value="COLFI"/>
    <property type="match status" value="1"/>
</dbReference>
<sequence length="506" mass="57741">MNYLWESIHFFIDSAHAEMKHLMSLSVALATMTCFAIGCPQSSCGTFETHQYVFRIGQYDCECEPLRAGQMTFKEGIVYVCDGSEWRALQYEAPLGSRRDPRFSCKDIKAHLKGATNGIYWITLTDSKDSFPVYCDMDAGGWTMVFKAVSGINKKAYPTYNSPHTSSEKVMAALDVTNNHKDHYKNRIVLNWADFHASEARVVLYTGGNIVKEVKFNATGSDKLNWFAAPRLIDSSWKDMKSQPKNVFSMSSDNRNFFINRNYGGCPNDAGWMGITAHHCEWEKRFDPRQDVILYSKLQGYTNWNHHDFKNTFPVYCDMAAGGWTMVFKAVSGVNKGAYPTYISRQTSSEKNMAALDVTNKHKDHYKNRIVLKWGDFGASEARVALYTGGKLVKEVKFNAQGTNNLNWFSASKLTDSSWKDMKSQPKNIVSIPGRHNRNFFINRNYGGCSRDAGWMGITSYDCKWETRFLPRKNVILYSKFSGYTNWNQYSIRSARADSGRTHQKL</sequence>
<dbReference type="GO" id="GO:0005201">
    <property type="term" value="F:extracellular matrix structural constituent"/>
    <property type="evidence" value="ECO:0007669"/>
    <property type="project" value="InterPro"/>
</dbReference>
<accession>A0A2B4RJB1</accession>
<dbReference type="OrthoDB" id="5949716at2759"/>
<dbReference type="GO" id="GO:0005576">
    <property type="term" value="C:extracellular region"/>
    <property type="evidence" value="ECO:0007669"/>
    <property type="project" value="UniProtKB-SubCell"/>
</dbReference>
<dbReference type="InterPro" id="IPR000885">
    <property type="entry name" value="Fib_collagen_C"/>
</dbReference>
<comment type="subcellular location">
    <subcellularLocation>
        <location evidence="1">Secreted</location>
    </subcellularLocation>
</comment>